<feature type="region of interest" description="Disordered" evidence="1">
    <location>
        <begin position="55"/>
        <end position="91"/>
    </location>
</feature>
<dbReference type="AlphaFoldDB" id="A0A9P7KID8"/>
<reference evidence="2" key="2">
    <citation type="submission" date="2021-10" db="EMBL/GenBank/DDBJ databases">
        <title>Phylogenomics reveals ancestral predisposition of the termite-cultivated fungus Termitomyces towards a domesticated lifestyle.</title>
        <authorList>
            <person name="Auxier B."/>
            <person name="Grum-Grzhimaylo A."/>
            <person name="Cardenas M.E."/>
            <person name="Lodge J.D."/>
            <person name="Laessoe T."/>
            <person name="Pedersen O."/>
            <person name="Smith M.E."/>
            <person name="Kuyper T.W."/>
            <person name="Franco-Molano E.A."/>
            <person name="Baroni T.J."/>
            <person name="Aanen D.K."/>
        </authorList>
    </citation>
    <scope>NUCLEOTIDE SEQUENCE</scope>
    <source>
        <strain evidence="2">D49</strain>
    </source>
</reference>
<dbReference type="OrthoDB" id="5600085at2759"/>
<feature type="region of interest" description="Disordered" evidence="1">
    <location>
        <begin position="107"/>
        <end position="127"/>
    </location>
</feature>
<feature type="compositionally biased region" description="Polar residues" evidence="1">
    <location>
        <begin position="444"/>
        <end position="454"/>
    </location>
</feature>
<proteinExistence type="predicted"/>
<dbReference type="EMBL" id="JABCKI010000037">
    <property type="protein sequence ID" value="KAG5653726.1"/>
    <property type="molecule type" value="Genomic_DNA"/>
</dbReference>
<feature type="compositionally biased region" description="Basic residues" evidence="1">
    <location>
        <begin position="55"/>
        <end position="71"/>
    </location>
</feature>
<feature type="compositionally biased region" description="Basic and acidic residues" evidence="1">
    <location>
        <begin position="543"/>
        <end position="558"/>
    </location>
</feature>
<name>A0A9P7KID8_9AGAR</name>
<dbReference type="Proteomes" id="UP000717328">
    <property type="component" value="Unassembled WGS sequence"/>
</dbReference>
<protein>
    <submittedName>
        <fullName evidence="2">Uncharacterized protein</fullName>
    </submittedName>
</protein>
<organism evidence="2 3">
    <name type="scientific">Sphagnurus paluster</name>
    <dbReference type="NCBI Taxonomy" id="117069"/>
    <lineage>
        <taxon>Eukaryota</taxon>
        <taxon>Fungi</taxon>
        <taxon>Dikarya</taxon>
        <taxon>Basidiomycota</taxon>
        <taxon>Agaricomycotina</taxon>
        <taxon>Agaricomycetes</taxon>
        <taxon>Agaricomycetidae</taxon>
        <taxon>Agaricales</taxon>
        <taxon>Tricholomatineae</taxon>
        <taxon>Lyophyllaceae</taxon>
        <taxon>Sphagnurus</taxon>
    </lineage>
</organism>
<reference evidence="2" key="1">
    <citation type="submission" date="2021-02" db="EMBL/GenBank/DDBJ databases">
        <authorList>
            <person name="Nieuwenhuis M."/>
            <person name="Van De Peppel L.J.J."/>
        </authorList>
    </citation>
    <scope>NUCLEOTIDE SEQUENCE</scope>
    <source>
        <strain evidence="2">D49</strain>
    </source>
</reference>
<feature type="compositionally biased region" description="Polar residues" evidence="1">
    <location>
        <begin position="74"/>
        <end position="85"/>
    </location>
</feature>
<evidence type="ECO:0000256" key="1">
    <source>
        <dbReference type="SAM" id="MobiDB-lite"/>
    </source>
</evidence>
<comment type="caution">
    <text evidence="2">The sequence shown here is derived from an EMBL/GenBank/DDBJ whole genome shotgun (WGS) entry which is preliminary data.</text>
</comment>
<accession>A0A9P7KID8</accession>
<evidence type="ECO:0000313" key="2">
    <source>
        <dbReference type="EMBL" id="KAG5653726.1"/>
    </source>
</evidence>
<feature type="region of interest" description="Disordered" evidence="1">
    <location>
        <begin position="417"/>
        <end position="461"/>
    </location>
</feature>
<keyword evidence="3" id="KW-1185">Reference proteome</keyword>
<gene>
    <name evidence="2" type="ORF">H0H81_011133</name>
</gene>
<sequence>MHARPVSKVIGPRRADTPTVLFLKSRKRAAQLHNAIIVASYGKQSKFTSNVYVKRKKITRRSPRSAPRRKKDANPSTAVSATSGSHGPRTPSHILARLAELRPVLPRPSQHDRSIAGPSHDPSSNIAHGHAIRRHSNENLHFSPYGRAYDLAHEQFDIQNHAAMTQNNFITTVFPSDEQTLREQLRALEGAANLPPAPPGSELMIPSFPSSCGCGDNCHCPGCIQHNPGATPTSSAFSSCTSPSTCTTCLDCTILSLPASLPPDTSLSIYDTYQADSIDEWIRQVSSLPHPSPTPPNTAIDMQTSRVDQQSLWDGYLPITEPDAGLGIGYIVEPCRGVPCKCPPDRCECRLKEEGYTCSQDMVVPMGLGDRECYTPQIQSHGQYMFRQDEGLSHKRASENNVVDNMYFAAQSRDFFSADPPRSRSSSTSSASSRSQSSRRRSPQHQPFATTQPLATGCARPPALTREPLVRVRAASSSFYAGPTLHTQSVSAPDLGLAMGMHGSSHSDRNSPLYGDSPVSSRSGVYAMSSPESDGYASVDDGLSSRRHDPRRPWRDTN</sequence>
<evidence type="ECO:0000313" key="3">
    <source>
        <dbReference type="Proteomes" id="UP000717328"/>
    </source>
</evidence>
<feature type="region of interest" description="Disordered" evidence="1">
    <location>
        <begin position="496"/>
        <end position="558"/>
    </location>
</feature>
<feature type="compositionally biased region" description="Low complexity" evidence="1">
    <location>
        <begin position="423"/>
        <end position="436"/>
    </location>
</feature>